<keyword evidence="6" id="KW-1185">Reference proteome</keyword>
<name>A0A9X3TT29_9BACL</name>
<dbReference type="PANTHER" id="PTHR30146">
    <property type="entry name" value="LACI-RELATED TRANSCRIPTIONAL REPRESSOR"/>
    <property type="match status" value="1"/>
</dbReference>
<keyword evidence="2 5" id="KW-0238">DNA-binding</keyword>
<dbReference type="GO" id="GO:0003700">
    <property type="term" value="F:DNA-binding transcription factor activity"/>
    <property type="evidence" value="ECO:0007669"/>
    <property type="project" value="TreeGrafter"/>
</dbReference>
<evidence type="ECO:0000259" key="4">
    <source>
        <dbReference type="PROSITE" id="PS50932"/>
    </source>
</evidence>
<dbReference type="InterPro" id="IPR000843">
    <property type="entry name" value="HTH_LacI"/>
</dbReference>
<evidence type="ECO:0000313" key="6">
    <source>
        <dbReference type="Proteomes" id="UP001151071"/>
    </source>
</evidence>
<keyword evidence="3" id="KW-0804">Transcription</keyword>
<keyword evidence="1" id="KW-0805">Transcription regulation</keyword>
<sequence>MATMKDISKRAKVSLSTVSAVINQSAYVSPELTKRVMQAIEELNYRPNAVARSLKKKSTNTIGFIVTDILNPFYPPMIKGIEDVAFDNNINVILCNISNDRNRIQAYLELMVEKQVDGILLANIATAKDLNEIEKTGLKYVLINRKPPGYDKNFVGINNPLSSELAVNHLVSLGYKRIAYFGGNLEINTARERKAGFIACMAQHGLEVDPMLVFDGEYSMESGYRNVKKMLEQVKELPEAICAVSDIVAFGVIKGLREAGIRVPEDIAVIGNDNSSFSENFLVPLSSVDHSTYELGKLSMELLLQMIQEKKQMVARQIILTPSLVIRESCGAQKRK</sequence>
<comment type="caution">
    <text evidence="5">The sequence shown here is derived from an EMBL/GenBank/DDBJ whole genome shotgun (WGS) entry which is preliminary data.</text>
</comment>
<dbReference type="CDD" id="cd01392">
    <property type="entry name" value="HTH_LacI"/>
    <property type="match status" value="1"/>
</dbReference>
<dbReference type="Gene3D" id="1.10.260.40">
    <property type="entry name" value="lambda repressor-like DNA-binding domains"/>
    <property type="match status" value="1"/>
</dbReference>
<dbReference type="GO" id="GO:0000976">
    <property type="term" value="F:transcription cis-regulatory region binding"/>
    <property type="evidence" value="ECO:0007669"/>
    <property type="project" value="TreeGrafter"/>
</dbReference>
<dbReference type="InterPro" id="IPR046335">
    <property type="entry name" value="LacI/GalR-like_sensor"/>
</dbReference>
<dbReference type="AlphaFoldDB" id="A0A9X3TT29"/>
<evidence type="ECO:0000256" key="3">
    <source>
        <dbReference type="ARBA" id="ARBA00023163"/>
    </source>
</evidence>
<dbReference type="PANTHER" id="PTHR30146:SF109">
    <property type="entry name" value="HTH-TYPE TRANSCRIPTIONAL REGULATOR GALS"/>
    <property type="match status" value="1"/>
</dbReference>
<gene>
    <name evidence="5" type="ORF">O3V59_16025</name>
</gene>
<dbReference type="Proteomes" id="UP001151071">
    <property type="component" value="Unassembled WGS sequence"/>
</dbReference>
<dbReference type="SUPFAM" id="SSF53822">
    <property type="entry name" value="Periplasmic binding protein-like I"/>
    <property type="match status" value="1"/>
</dbReference>
<dbReference type="Pfam" id="PF13377">
    <property type="entry name" value="Peripla_BP_3"/>
    <property type="match status" value="1"/>
</dbReference>
<dbReference type="SUPFAM" id="SSF47413">
    <property type="entry name" value="lambda repressor-like DNA-binding domains"/>
    <property type="match status" value="1"/>
</dbReference>
<organism evidence="5 6">
    <name type="scientific">Brevibacillus thermoruber</name>
    <dbReference type="NCBI Taxonomy" id="33942"/>
    <lineage>
        <taxon>Bacteria</taxon>
        <taxon>Bacillati</taxon>
        <taxon>Bacillota</taxon>
        <taxon>Bacilli</taxon>
        <taxon>Bacillales</taxon>
        <taxon>Paenibacillaceae</taxon>
        <taxon>Brevibacillus</taxon>
    </lineage>
</organism>
<dbReference type="PROSITE" id="PS50932">
    <property type="entry name" value="HTH_LACI_2"/>
    <property type="match status" value="1"/>
</dbReference>
<protein>
    <submittedName>
        <fullName evidence="5">LacI family DNA-binding transcriptional regulator</fullName>
    </submittedName>
</protein>
<accession>A0A9X3TT29</accession>
<evidence type="ECO:0000256" key="2">
    <source>
        <dbReference type="ARBA" id="ARBA00023125"/>
    </source>
</evidence>
<dbReference type="EMBL" id="JAPYYP010000023">
    <property type="protein sequence ID" value="MDA5109875.1"/>
    <property type="molecule type" value="Genomic_DNA"/>
</dbReference>
<feature type="domain" description="HTH lacI-type" evidence="4">
    <location>
        <begin position="2"/>
        <end position="56"/>
    </location>
</feature>
<reference evidence="5" key="1">
    <citation type="submission" date="2022-12" db="EMBL/GenBank/DDBJ databases">
        <title>Draft genome sequence of the thermophilic strain Brevibacillus thermoruber HT42, isolated from Los Humeros, Puebla, Mexico, with biotechnological potential.</title>
        <authorList>
            <person name="Lara Sanchez J."/>
            <person name="Solis Palacios R."/>
            <person name="Bustos Baena A.S."/>
            <person name="Ruz Baez A.E."/>
            <person name="Espinosa Luna G."/>
            <person name="Oliart Ros R.M."/>
        </authorList>
    </citation>
    <scope>NUCLEOTIDE SEQUENCE</scope>
    <source>
        <strain evidence="5">HT42</strain>
    </source>
</reference>
<dbReference type="Pfam" id="PF00356">
    <property type="entry name" value="LacI"/>
    <property type="match status" value="1"/>
</dbReference>
<evidence type="ECO:0000313" key="5">
    <source>
        <dbReference type="EMBL" id="MDA5109875.1"/>
    </source>
</evidence>
<dbReference type="RefSeq" id="WP_029100771.1">
    <property type="nucleotide sequence ID" value="NZ_JAPYYP010000023.1"/>
</dbReference>
<evidence type="ECO:0000256" key="1">
    <source>
        <dbReference type="ARBA" id="ARBA00023015"/>
    </source>
</evidence>
<proteinExistence type="predicted"/>
<dbReference type="InterPro" id="IPR028082">
    <property type="entry name" value="Peripla_BP_I"/>
</dbReference>
<dbReference type="CDD" id="cd06267">
    <property type="entry name" value="PBP1_LacI_sugar_binding-like"/>
    <property type="match status" value="1"/>
</dbReference>
<dbReference type="InterPro" id="IPR010982">
    <property type="entry name" value="Lambda_DNA-bd_dom_sf"/>
</dbReference>
<dbReference type="Gene3D" id="3.40.50.2300">
    <property type="match status" value="2"/>
</dbReference>
<dbReference type="SMART" id="SM00354">
    <property type="entry name" value="HTH_LACI"/>
    <property type="match status" value="1"/>
</dbReference>